<name>A0A0C9XKK2_9AGAM</name>
<dbReference type="HOGENOM" id="CLU_829279_0_0_1"/>
<accession>A0A0C9XKK2</accession>
<dbReference type="Proteomes" id="UP000054018">
    <property type="component" value="Unassembled WGS sequence"/>
</dbReference>
<keyword evidence="2" id="KW-1185">Reference proteome</keyword>
<proteinExistence type="predicted"/>
<evidence type="ECO:0000313" key="2">
    <source>
        <dbReference type="Proteomes" id="UP000054018"/>
    </source>
</evidence>
<reference evidence="1 2" key="1">
    <citation type="submission" date="2014-04" db="EMBL/GenBank/DDBJ databases">
        <authorList>
            <consortium name="DOE Joint Genome Institute"/>
            <person name="Kuo A."/>
            <person name="Kohler A."/>
            <person name="Costa M.D."/>
            <person name="Nagy L.G."/>
            <person name="Floudas D."/>
            <person name="Copeland A."/>
            <person name="Barry K.W."/>
            <person name="Cichocki N."/>
            <person name="Veneault-Fourrey C."/>
            <person name="LaButti K."/>
            <person name="Lindquist E.A."/>
            <person name="Lipzen A."/>
            <person name="Lundell T."/>
            <person name="Morin E."/>
            <person name="Murat C."/>
            <person name="Sun H."/>
            <person name="Tunlid A."/>
            <person name="Henrissat B."/>
            <person name="Grigoriev I.V."/>
            <person name="Hibbett D.S."/>
            <person name="Martin F."/>
            <person name="Nordberg H.P."/>
            <person name="Cantor M.N."/>
            <person name="Hua S.X."/>
        </authorList>
    </citation>
    <scope>NUCLEOTIDE SEQUENCE [LARGE SCALE GENOMIC DNA]</scope>
    <source>
        <strain evidence="1 2">441</strain>
    </source>
</reference>
<gene>
    <name evidence="1" type="ORF">PISMIDRAFT_18422</name>
</gene>
<dbReference type="AlphaFoldDB" id="A0A0C9XKK2"/>
<dbReference type="OrthoDB" id="10389924at2759"/>
<reference evidence="2" key="2">
    <citation type="submission" date="2015-01" db="EMBL/GenBank/DDBJ databases">
        <title>Evolutionary Origins and Diversification of the Mycorrhizal Mutualists.</title>
        <authorList>
            <consortium name="DOE Joint Genome Institute"/>
            <consortium name="Mycorrhizal Genomics Consortium"/>
            <person name="Kohler A."/>
            <person name="Kuo A."/>
            <person name="Nagy L.G."/>
            <person name="Floudas D."/>
            <person name="Copeland A."/>
            <person name="Barry K.W."/>
            <person name="Cichocki N."/>
            <person name="Veneault-Fourrey C."/>
            <person name="LaButti K."/>
            <person name="Lindquist E.A."/>
            <person name="Lipzen A."/>
            <person name="Lundell T."/>
            <person name="Morin E."/>
            <person name="Murat C."/>
            <person name="Riley R."/>
            <person name="Ohm R."/>
            <person name="Sun H."/>
            <person name="Tunlid A."/>
            <person name="Henrissat B."/>
            <person name="Grigoriev I.V."/>
            <person name="Hibbett D.S."/>
            <person name="Martin F."/>
        </authorList>
    </citation>
    <scope>NUCLEOTIDE SEQUENCE [LARGE SCALE GENOMIC DNA]</scope>
    <source>
        <strain evidence="2">441</strain>
    </source>
</reference>
<sequence>MHGEMTTLPILGRAPPIRSTVQRSWGLPCQGDCNLEHKHYTTVPGYGSATVDTQEPKSSTGDGYSVSVPEALQLPNCPIIPAPLPTCNSGPVGCLSGEPVTAQVALSLGFVAGENRASSIAHTSDYIANHDTTLPPSYTSLLPPYAIEQLSGHPRESGDVSTFGYLDNNFAGLTTGPGSILSLRDRTSGQVIGLDAPWPWISNLLLPSLQEPHPLGNFTHGDIPLPPAQTRITMQPTERIHPWTPFPYANPIPPQSNSTSYSTSDRYISSQNTSSWFLQEHFGYPVPVHPHDALSTITQHRSSAITHHILSLTTRHASFAVLQHTFPMVTLQEVG</sequence>
<protein>
    <submittedName>
        <fullName evidence="1">Uncharacterized protein</fullName>
    </submittedName>
</protein>
<evidence type="ECO:0000313" key="1">
    <source>
        <dbReference type="EMBL" id="KIK12860.1"/>
    </source>
</evidence>
<organism evidence="1 2">
    <name type="scientific">Pisolithus microcarpus 441</name>
    <dbReference type="NCBI Taxonomy" id="765257"/>
    <lineage>
        <taxon>Eukaryota</taxon>
        <taxon>Fungi</taxon>
        <taxon>Dikarya</taxon>
        <taxon>Basidiomycota</taxon>
        <taxon>Agaricomycotina</taxon>
        <taxon>Agaricomycetes</taxon>
        <taxon>Agaricomycetidae</taxon>
        <taxon>Boletales</taxon>
        <taxon>Sclerodermatineae</taxon>
        <taxon>Pisolithaceae</taxon>
        <taxon>Pisolithus</taxon>
    </lineage>
</organism>
<dbReference type="EMBL" id="KN834041">
    <property type="protein sequence ID" value="KIK12860.1"/>
    <property type="molecule type" value="Genomic_DNA"/>
</dbReference>